<comment type="caution">
    <text evidence="3">The sequence shown here is derived from an EMBL/GenBank/DDBJ whole genome shotgun (WGS) entry which is preliminary data.</text>
</comment>
<dbReference type="PANTHER" id="PTHR43173:SF33">
    <property type="entry name" value="ASCUS WALL ENDO-1,3-ALPHA-GLUCANASE-RELATED"/>
    <property type="match status" value="1"/>
</dbReference>
<protein>
    <submittedName>
        <fullName evidence="3">Glycosyl hydrolase family 71-domain-containing protein</fullName>
    </submittedName>
</protein>
<dbReference type="Proteomes" id="UP000813444">
    <property type="component" value="Unassembled WGS sequence"/>
</dbReference>
<keyword evidence="2" id="KW-0732">Signal</keyword>
<keyword evidence="1" id="KW-1133">Transmembrane helix</keyword>
<dbReference type="Pfam" id="PF03659">
    <property type="entry name" value="Glyco_hydro_71"/>
    <property type="match status" value="1"/>
</dbReference>
<keyword evidence="1" id="KW-0472">Membrane</keyword>
<evidence type="ECO:0000256" key="1">
    <source>
        <dbReference type="SAM" id="Phobius"/>
    </source>
</evidence>
<keyword evidence="3" id="KW-0378">Hydrolase</keyword>
<proteinExistence type="predicted"/>
<reference evidence="3" key="1">
    <citation type="journal article" date="2021" name="Nat. Commun.">
        <title>Genetic determinants of endophytism in the Arabidopsis root mycobiome.</title>
        <authorList>
            <person name="Mesny F."/>
            <person name="Miyauchi S."/>
            <person name="Thiergart T."/>
            <person name="Pickel B."/>
            <person name="Atanasova L."/>
            <person name="Karlsson M."/>
            <person name="Huettel B."/>
            <person name="Barry K.W."/>
            <person name="Haridas S."/>
            <person name="Chen C."/>
            <person name="Bauer D."/>
            <person name="Andreopoulos W."/>
            <person name="Pangilinan J."/>
            <person name="LaButti K."/>
            <person name="Riley R."/>
            <person name="Lipzen A."/>
            <person name="Clum A."/>
            <person name="Drula E."/>
            <person name="Henrissat B."/>
            <person name="Kohler A."/>
            <person name="Grigoriev I.V."/>
            <person name="Martin F.M."/>
            <person name="Hacquard S."/>
        </authorList>
    </citation>
    <scope>NUCLEOTIDE SEQUENCE</scope>
    <source>
        <strain evidence="3">MPI-CAGE-CH-0235</strain>
    </source>
</reference>
<evidence type="ECO:0000256" key="2">
    <source>
        <dbReference type="SAM" id="SignalP"/>
    </source>
</evidence>
<dbReference type="OrthoDB" id="1046782at2759"/>
<feature type="transmembrane region" description="Helical" evidence="1">
    <location>
        <begin position="904"/>
        <end position="929"/>
    </location>
</feature>
<accession>A0A8K0WMI6</accession>
<name>A0A8K0WMI6_9HYPO</name>
<evidence type="ECO:0000313" key="4">
    <source>
        <dbReference type="Proteomes" id="UP000813444"/>
    </source>
</evidence>
<dbReference type="GO" id="GO:0051118">
    <property type="term" value="F:glucan endo-1,3-alpha-glucosidase activity"/>
    <property type="evidence" value="ECO:0007669"/>
    <property type="project" value="InterPro"/>
</dbReference>
<keyword evidence="1" id="KW-0812">Transmembrane</keyword>
<keyword evidence="4" id="KW-1185">Reference proteome</keyword>
<dbReference type="PANTHER" id="PTHR43173">
    <property type="entry name" value="ABC1 FAMILY PROTEIN"/>
    <property type="match status" value="1"/>
</dbReference>
<dbReference type="CDD" id="cd11577">
    <property type="entry name" value="GH71"/>
    <property type="match status" value="1"/>
</dbReference>
<dbReference type="Gene3D" id="3.20.20.80">
    <property type="entry name" value="Glycosidases"/>
    <property type="match status" value="1"/>
</dbReference>
<organism evidence="3 4">
    <name type="scientific">Stachybotrys elegans</name>
    <dbReference type="NCBI Taxonomy" id="80388"/>
    <lineage>
        <taxon>Eukaryota</taxon>
        <taxon>Fungi</taxon>
        <taxon>Dikarya</taxon>
        <taxon>Ascomycota</taxon>
        <taxon>Pezizomycotina</taxon>
        <taxon>Sordariomycetes</taxon>
        <taxon>Hypocreomycetidae</taxon>
        <taxon>Hypocreales</taxon>
        <taxon>Stachybotryaceae</taxon>
        <taxon>Stachybotrys</taxon>
    </lineage>
</organism>
<dbReference type="AlphaFoldDB" id="A0A8K0WMI6"/>
<feature type="chain" id="PRO_5035454472" evidence="2">
    <location>
        <begin position="20"/>
        <end position="1020"/>
    </location>
</feature>
<dbReference type="InterPro" id="IPR005197">
    <property type="entry name" value="Glyco_hydro_71"/>
</dbReference>
<evidence type="ECO:0000313" key="3">
    <source>
        <dbReference type="EMBL" id="KAH7310862.1"/>
    </source>
</evidence>
<sequence length="1020" mass="111687">MRFFNFLTAALLFVGQVAGKAVFAHYMVDITENWSSATWGSDMAKAITYGVDAFVLNIAAGKDWNDASLQKAFDKANQLGFKLLFSFDYAGNGPWAKADVVSMIQKWGSNSAYFLHEGSKPLVSTFEGPENAADWVEIKRTTGCFFIPDWSSQGPQSAVGLQGGVADGLFSWDPWAWGGEEIDTYTDAAYKQFLGGKPYMMAVSPWFYTNLPGFNKNWMWPDSKLRLWAQRWNQILYLQPEYVQIISWNDYGESHYIGDIYETPDYATNGYATFDYITGMDHAALLYPLATWAQQYKKGKATIDRESLVIQYLTNPASGCNDGGTTINTYQQLQLEFEASAMSDRNVGVIATLASPADAVVTVGGRSFSVVWLYEPAGGAGVYYGVAALNPGDNGAVSASLLRSGSEVIVVKGRKSIGDCTDGYANYNPFVAGAGKSITPTQTKYEFSDLVCTRGTGANDFRDICSYVCQYGYCPESACVCQDYGLPEDIKEPKITGDVGYPRHDPNYAGLCSWAYNHGRFFEDVCTTQNPGNLPPLTTSPFLPEACTAGSGRASLDLGDGLDDLCGWLCSYGYCPISHCICTSTGDLLDINKPENVRIPDLQATLVMPPKLDRTLTAMCKFACGFGNCICEDELRDPESGLPEGPTCDWDRHFGSVEQLAMTNPNYFPAFCFGAYTLDILANDINSTLADLPAVDNGYDSIFGYYVKYVQKLVQPSIDKFMREDGHTYFECRAGIDGWDGTSPMKCPDPSALDGTMAANTYVDWKLVDEAFYDVLLTKYGILRDWVKFGSVETSQPCQNQSPRPGQLPCYYLQTWNNYPKKGDSIKVDNPKDFFTKAGPQLSDLPGLIRATLFDIQNGKWGGSVLDAVDAYSMPVALAAEALDGMIQSKDIAETEKESEMKQLILIILGAVLAVVPFVTEASLALAGLATAARMAAIAGETANLAFDIFNVIDNHGNAPFDIIGMLLGARGMVKSARTSEDTLAVAKLRRGMSAEDAAKMGRRFVSQQTSINKYMRACR</sequence>
<dbReference type="InterPro" id="IPR051130">
    <property type="entry name" value="Mito_struct-func_regulator"/>
</dbReference>
<gene>
    <name evidence="3" type="ORF">B0I35DRAFT_358485</name>
</gene>
<feature type="signal peptide" evidence="2">
    <location>
        <begin position="1"/>
        <end position="19"/>
    </location>
</feature>
<dbReference type="EMBL" id="JAGPNK010000012">
    <property type="protein sequence ID" value="KAH7310862.1"/>
    <property type="molecule type" value="Genomic_DNA"/>
</dbReference>